<reference evidence="2 3" key="1">
    <citation type="journal article" date="2016" name="Nat. Commun.">
        <title>Thousands of microbial genomes shed light on interconnected biogeochemical processes in an aquifer system.</title>
        <authorList>
            <person name="Anantharaman K."/>
            <person name="Brown C.T."/>
            <person name="Hug L.A."/>
            <person name="Sharon I."/>
            <person name="Castelle C.J."/>
            <person name="Probst A.J."/>
            <person name="Thomas B.C."/>
            <person name="Singh A."/>
            <person name="Wilkins M.J."/>
            <person name="Karaoz U."/>
            <person name="Brodie E.L."/>
            <person name="Williams K.H."/>
            <person name="Hubbard S.S."/>
            <person name="Banfield J.F."/>
        </authorList>
    </citation>
    <scope>NUCLEOTIDE SEQUENCE [LARGE SCALE GENOMIC DNA]</scope>
</reference>
<proteinExistence type="predicted"/>
<dbReference type="PANTHER" id="PTHR43861">
    <property type="entry name" value="TRANS-ACONITATE 2-METHYLTRANSFERASE-RELATED"/>
    <property type="match status" value="1"/>
</dbReference>
<evidence type="ECO:0000313" key="3">
    <source>
        <dbReference type="Proteomes" id="UP000176429"/>
    </source>
</evidence>
<dbReference type="EMBL" id="MHSH01000033">
    <property type="protein sequence ID" value="OHA41264.1"/>
    <property type="molecule type" value="Genomic_DNA"/>
</dbReference>
<dbReference type="PANTHER" id="PTHR43861:SF1">
    <property type="entry name" value="TRANS-ACONITATE 2-METHYLTRANSFERASE"/>
    <property type="match status" value="1"/>
</dbReference>
<protein>
    <recommendedName>
        <fullName evidence="1">Methyltransferase type 12 domain-containing protein</fullName>
    </recommendedName>
</protein>
<gene>
    <name evidence="2" type="ORF">A3H68_02665</name>
</gene>
<organism evidence="2 3">
    <name type="scientific">Candidatus Taylorbacteria bacterium RIFCSPLOWO2_02_FULL_46_40</name>
    <dbReference type="NCBI Taxonomy" id="1802329"/>
    <lineage>
        <taxon>Bacteria</taxon>
        <taxon>Candidatus Tayloriibacteriota</taxon>
    </lineage>
</organism>
<dbReference type="InterPro" id="IPR029063">
    <property type="entry name" value="SAM-dependent_MTases_sf"/>
</dbReference>
<dbReference type="Proteomes" id="UP000176429">
    <property type="component" value="Unassembled WGS sequence"/>
</dbReference>
<dbReference type="AlphaFoldDB" id="A0A1G2NYV9"/>
<accession>A0A1G2NYV9</accession>
<dbReference type="CDD" id="cd02440">
    <property type="entry name" value="AdoMet_MTases"/>
    <property type="match status" value="1"/>
</dbReference>
<dbReference type="InterPro" id="IPR013217">
    <property type="entry name" value="Methyltransf_12"/>
</dbReference>
<dbReference type="SUPFAM" id="SSF53335">
    <property type="entry name" value="S-adenosyl-L-methionine-dependent methyltransferases"/>
    <property type="match status" value="1"/>
</dbReference>
<evidence type="ECO:0000313" key="2">
    <source>
        <dbReference type="EMBL" id="OHA41264.1"/>
    </source>
</evidence>
<sequence length="243" mass="27532">MDTAYSAEGDKTLENLHNASRFTDWMYAQVKPHLKGDILEIGSGIGTYSEKIIRNFPEGRITLSEIDPSYRRILASKFEGGDKRIRVTALDLQSAAHFQDDNIAGKFDSCFALNVLEHVKDDTMALKNICNVLVPGGVFVVLVPAHPLLFNNLDVAFGHYRRYTKKYFRNIVANTDFKLEKMFMFNALAIPGWFVNGTILRKKTLDEGSLKIFNYLVPLLNFTEKIILRQKIGISLIAVLKKI</sequence>
<feature type="domain" description="Methyltransferase type 12" evidence="1">
    <location>
        <begin position="39"/>
        <end position="139"/>
    </location>
</feature>
<comment type="caution">
    <text evidence="2">The sequence shown here is derived from an EMBL/GenBank/DDBJ whole genome shotgun (WGS) entry which is preliminary data.</text>
</comment>
<evidence type="ECO:0000259" key="1">
    <source>
        <dbReference type="Pfam" id="PF08242"/>
    </source>
</evidence>
<dbReference type="Gene3D" id="3.40.50.150">
    <property type="entry name" value="Vaccinia Virus protein VP39"/>
    <property type="match status" value="1"/>
</dbReference>
<name>A0A1G2NYV9_9BACT</name>
<dbReference type="Pfam" id="PF08242">
    <property type="entry name" value="Methyltransf_12"/>
    <property type="match status" value="1"/>
</dbReference>